<sequence length="75" mass="8850">MKAKTKPYTFYMVIWSNIRRYQYLNSLSDEALAETMKLTTRTLYNYDHDPSMLTLKRVQLFIEHSGLDIEALISA</sequence>
<reference evidence="1 2" key="1">
    <citation type="submission" date="2016-10" db="EMBL/GenBank/DDBJ databases">
        <authorList>
            <person name="de Groot N.N."/>
        </authorList>
    </citation>
    <scope>NUCLEOTIDE SEQUENCE [LARGE SCALE GENOMIC DNA]</scope>
    <source>
        <strain evidence="1 2">YAD2003</strain>
    </source>
</reference>
<gene>
    <name evidence="1" type="ORF">SAMN02910265_02959</name>
</gene>
<accession>A0A1H6L5Y6</accession>
<dbReference type="GO" id="GO:0003677">
    <property type="term" value="F:DNA binding"/>
    <property type="evidence" value="ECO:0007669"/>
    <property type="project" value="InterPro"/>
</dbReference>
<evidence type="ECO:0008006" key="3">
    <source>
        <dbReference type="Google" id="ProtNLM"/>
    </source>
</evidence>
<dbReference type="RefSeq" id="WP_024859414.1">
    <property type="nucleotide sequence ID" value="NZ_CAMHTN010000171.1"/>
</dbReference>
<dbReference type="SUPFAM" id="SSF47413">
    <property type="entry name" value="lambda repressor-like DNA-binding domains"/>
    <property type="match status" value="1"/>
</dbReference>
<dbReference type="OrthoDB" id="1822597at2"/>
<dbReference type="EMBL" id="FNWV01000016">
    <property type="protein sequence ID" value="SEH83718.1"/>
    <property type="molecule type" value="Genomic_DNA"/>
</dbReference>
<evidence type="ECO:0000313" key="2">
    <source>
        <dbReference type="Proteomes" id="UP000183190"/>
    </source>
</evidence>
<dbReference type="InterPro" id="IPR010982">
    <property type="entry name" value="Lambda_DNA-bd_dom_sf"/>
</dbReference>
<proteinExistence type="predicted"/>
<organism evidence="1 2">
    <name type="scientific">Ruminococcus flavefaciens</name>
    <dbReference type="NCBI Taxonomy" id="1265"/>
    <lineage>
        <taxon>Bacteria</taxon>
        <taxon>Bacillati</taxon>
        <taxon>Bacillota</taxon>
        <taxon>Clostridia</taxon>
        <taxon>Eubacteriales</taxon>
        <taxon>Oscillospiraceae</taxon>
        <taxon>Ruminococcus</taxon>
    </lineage>
</organism>
<dbReference type="Proteomes" id="UP000183190">
    <property type="component" value="Unassembled WGS sequence"/>
</dbReference>
<protein>
    <recommendedName>
        <fullName evidence="3">HTH cro/C1-type domain-containing protein</fullName>
    </recommendedName>
</protein>
<evidence type="ECO:0000313" key="1">
    <source>
        <dbReference type="EMBL" id="SEH83718.1"/>
    </source>
</evidence>
<name>A0A1H6L5Y6_RUMFL</name>
<dbReference type="AlphaFoldDB" id="A0A1H6L5Y6"/>